<protein>
    <submittedName>
        <fullName evidence="1">Uncharacterized protein</fullName>
    </submittedName>
</protein>
<comment type="caution">
    <text evidence="1">The sequence shown here is derived from an EMBL/GenBank/DDBJ whole genome shotgun (WGS) entry which is preliminary data.</text>
</comment>
<name>A0A0V0XHS3_TRIPS</name>
<evidence type="ECO:0000313" key="1">
    <source>
        <dbReference type="EMBL" id="KRX87554.1"/>
    </source>
</evidence>
<evidence type="ECO:0000313" key="2">
    <source>
        <dbReference type="Proteomes" id="UP000054815"/>
    </source>
</evidence>
<dbReference type="AlphaFoldDB" id="A0A0V0XHS3"/>
<proteinExistence type="predicted"/>
<dbReference type="EMBL" id="JYDU01000279">
    <property type="protein sequence ID" value="KRX87554.1"/>
    <property type="molecule type" value="Genomic_DNA"/>
</dbReference>
<gene>
    <name evidence="1" type="ORF">T4E_11244</name>
</gene>
<dbReference type="Proteomes" id="UP000054815">
    <property type="component" value="Unassembled WGS sequence"/>
</dbReference>
<sequence length="52" mass="6100">MHIHNNIEKLANLIRLMNQIAKLHFAIRRHANISWLPQPMSEKMIPQPSMAD</sequence>
<reference evidence="1 2" key="1">
    <citation type="submission" date="2015-01" db="EMBL/GenBank/DDBJ databases">
        <title>Evolution of Trichinella species and genotypes.</title>
        <authorList>
            <person name="Korhonen P.K."/>
            <person name="Edoardo P."/>
            <person name="Giuseppe L.R."/>
            <person name="Gasser R.B."/>
        </authorList>
    </citation>
    <scope>NUCLEOTIDE SEQUENCE [LARGE SCALE GENOMIC DNA]</scope>
    <source>
        <strain evidence="1">ISS141</strain>
    </source>
</reference>
<accession>A0A0V0XHS3</accession>
<organism evidence="1 2">
    <name type="scientific">Trichinella pseudospiralis</name>
    <name type="common">Parasitic roundworm</name>
    <dbReference type="NCBI Taxonomy" id="6337"/>
    <lineage>
        <taxon>Eukaryota</taxon>
        <taxon>Metazoa</taxon>
        <taxon>Ecdysozoa</taxon>
        <taxon>Nematoda</taxon>
        <taxon>Enoplea</taxon>
        <taxon>Dorylaimia</taxon>
        <taxon>Trichinellida</taxon>
        <taxon>Trichinellidae</taxon>
        <taxon>Trichinella</taxon>
    </lineage>
</organism>